<keyword evidence="3" id="KW-0285">Flavoprotein</keyword>
<accession>A0ABP8PCJ9</accession>
<protein>
    <submittedName>
        <fullName evidence="7">NAD(P)/FAD-dependent oxidoreductase</fullName>
    </submittedName>
</protein>
<evidence type="ECO:0000256" key="5">
    <source>
        <dbReference type="ARBA" id="ARBA00023002"/>
    </source>
</evidence>
<comment type="similarity">
    <text evidence="2">Belongs to the FAD-binding monooxygenase family.</text>
</comment>
<comment type="cofactor">
    <cofactor evidence="1">
        <name>FAD</name>
        <dbReference type="ChEBI" id="CHEBI:57692"/>
    </cofactor>
</comment>
<dbReference type="SUPFAM" id="SSF51905">
    <property type="entry name" value="FAD/NAD(P)-binding domain"/>
    <property type="match status" value="1"/>
</dbReference>
<evidence type="ECO:0000256" key="6">
    <source>
        <dbReference type="ARBA" id="ARBA00023033"/>
    </source>
</evidence>
<proteinExistence type="inferred from homology"/>
<organism evidence="7 8">
    <name type="scientific">Rhodococcus olei</name>
    <dbReference type="NCBI Taxonomy" id="2161675"/>
    <lineage>
        <taxon>Bacteria</taxon>
        <taxon>Bacillati</taxon>
        <taxon>Actinomycetota</taxon>
        <taxon>Actinomycetes</taxon>
        <taxon>Mycobacteriales</taxon>
        <taxon>Nocardiaceae</taxon>
        <taxon>Rhodococcus</taxon>
    </lineage>
</organism>
<dbReference type="Pfam" id="PF00743">
    <property type="entry name" value="FMO-like"/>
    <property type="match status" value="1"/>
</dbReference>
<dbReference type="InterPro" id="IPR051820">
    <property type="entry name" value="FAD-binding_MO"/>
</dbReference>
<dbReference type="Gene3D" id="3.50.50.60">
    <property type="entry name" value="FAD/NAD(P)-binding domain"/>
    <property type="match status" value="1"/>
</dbReference>
<evidence type="ECO:0000256" key="3">
    <source>
        <dbReference type="ARBA" id="ARBA00022630"/>
    </source>
</evidence>
<evidence type="ECO:0000256" key="1">
    <source>
        <dbReference type="ARBA" id="ARBA00001974"/>
    </source>
</evidence>
<gene>
    <name evidence="7" type="ORF">GCM10023094_40930</name>
</gene>
<name>A0ABP8PCJ9_9NOCA</name>
<dbReference type="EMBL" id="BAABFB010000063">
    <property type="protein sequence ID" value="GAA4485700.1"/>
    <property type="molecule type" value="Genomic_DNA"/>
</dbReference>
<dbReference type="PRINTS" id="PR00411">
    <property type="entry name" value="PNDRDTASEI"/>
</dbReference>
<evidence type="ECO:0000313" key="7">
    <source>
        <dbReference type="EMBL" id="GAA4485700.1"/>
    </source>
</evidence>
<evidence type="ECO:0000313" key="8">
    <source>
        <dbReference type="Proteomes" id="UP001501183"/>
    </source>
</evidence>
<evidence type="ECO:0000256" key="4">
    <source>
        <dbReference type="ARBA" id="ARBA00022827"/>
    </source>
</evidence>
<dbReference type="Proteomes" id="UP001501183">
    <property type="component" value="Unassembled WGS sequence"/>
</dbReference>
<evidence type="ECO:0000256" key="2">
    <source>
        <dbReference type="ARBA" id="ARBA00010139"/>
    </source>
</evidence>
<dbReference type="RefSeq" id="WP_345349418.1">
    <property type="nucleotide sequence ID" value="NZ_BAABFB010000063.1"/>
</dbReference>
<reference evidence="8" key="1">
    <citation type="journal article" date="2019" name="Int. J. Syst. Evol. Microbiol.">
        <title>The Global Catalogue of Microorganisms (GCM) 10K type strain sequencing project: providing services to taxonomists for standard genome sequencing and annotation.</title>
        <authorList>
            <consortium name="The Broad Institute Genomics Platform"/>
            <consortium name="The Broad Institute Genome Sequencing Center for Infectious Disease"/>
            <person name="Wu L."/>
            <person name="Ma J."/>
        </authorList>
    </citation>
    <scope>NUCLEOTIDE SEQUENCE [LARGE SCALE GENOMIC DNA]</scope>
    <source>
        <strain evidence="8">JCM 32206</strain>
    </source>
</reference>
<keyword evidence="6" id="KW-0503">Monooxygenase</keyword>
<dbReference type="InterPro" id="IPR036188">
    <property type="entry name" value="FAD/NAD-bd_sf"/>
</dbReference>
<dbReference type="PANTHER" id="PTHR43872:SF1">
    <property type="entry name" value="MONOOXYGENASE, PUTATIVE (AFU_ORTHOLOGUE AFUA_8G02570)-RELATED"/>
    <property type="match status" value="1"/>
</dbReference>
<dbReference type="InterPro" id="IPR020946">
    <property type="entry name" value="Flavin_mOase-like"/>
</dbReference>
<dbReference type="PANTHER" id="PTHR43872">
    <property type="entry name" value="MONOOXYGENASE, PUTATIVE (AFU_ORTHOLOGUE AFUA_8G02570)-RELATED"/>
    <property type="match status" value="1"/>
</dbReference>
<keyword evidence="5" id="KW-0560">Oxidoreductase</keyword>
<keyword evidence="4" id="KW-0274">FAD</keyword>
<keyword evidence="8" id="KW-1185">Reference proteome</keyword>
<comment type="caution">
    <text evidence="7">The sequence shown here is derived from an EMBL/GenBank/DDBJ whole genome shotgun (WGS) entry which is preliminary data.</text>
</comment>
<sequence length="495" mass="54314">MSGEHVDVVIIGAGLSGIGAAYHLQKYCKDTSFTILEGREAIGGTWDLFRYPGIRSDSDMATLGYSFRPWDKAQSIVGGAEIRKYAQDTAAEYGIDRHVRFGHQVLGAQWSTRDARWTVRARHGADIVEITCSFLYACAGYYDYAEGYTPDFPGLDSFRGRVVHPQHWPADLDHTGKKVVVIGSGATAVTLVPSMAQTAGHVTMLQRSPTYMATRPGTAPFSAKARRLLPAALANPLVRWRSIATSAYTYQVARRRPDKTKALLRKGLEAQLPAGYDIDTHFTPRYNPWDQRLCLVPDGDMFAAIREGRASIVTDRIERFTEAGIALQSGERLDADIVVTATGLNMRAVGGIDLVVDDTPVNVPDTVAYKGMMLSGVPNFAFTIGYVNSSWTLRADLVARYVTHLLNHMRRRGEAICTPLRPDDPERAPLFGLTAGYATRGDAVMPKQGGSAPWQLHHNYVRELLVTLRRSAVRDSGVRFSKVGAPRADAVSAVV</sequence>